<organism evidence="3">
    <name type="scientific">viral metagenome</name>
    <dbReference type="NCBI Taxonomy" id="1070528"/>
    <lineage>
        <taxon>unclassified sequences</taxon>
        <taxon>metagenomes</taxon>
        <taxon>organismal metagenomes</taxon>
    </lineage>
</organism>
<reference evidence="3" key="1">
    <citation type="journal article" date="2020" name="Nature">
        <title>Giant virus diversity and host interactions through global metagenomics.</title>
        <authorList>
            <person name="Schulz F."/>
            <person name="Roux S."/>
            <person name="Paez-Espino D."/>
            <person name="Jungbluth S."/>
            <person name="Walsh D.A."/>
            <person name="Denef V.J."/>
            <person name="McMahon K.D."/>
            <person name="Konstantinidis K.T."/>
            <person name="Eloe-Fadrosh E.A."/>
            <person name="Kyrpides N.C."/>
            <person name="Woyke T."/>
        </authorList>
    </citation>
    <scope>NUCLEOTIDE SEQUENCE</scope>
    <source>
        <strain evidence="3">GVMAG-M-3300027963-21</strain>
    </source>
</reference>
<accession>A0A6C0LNA8</accession>
<proteinExistence type="predicted"/>
<evidence type="ECO:0000259" key="2">
    <source>
        <dbReference type="PROSITE" id="PS51688"/>
    </source>
</evidence>
<evidence type="ECO:0000256" key="1">
    <source>
        <dbReference type="SAM" id="Coils"/>
    </source>
</evidence>
<sequence length="383" mass="42504">MRIASNGNIGIGTNNPTSKLQINHDNSTTYAMRIFNANNSSGNNSVIFNSIGGASAGKVVYSLDVSGNYGYSMYMNANSSALRFNNGGLGDGTDVMVLASNGNIGIGTNNPGFRLHVVGTTCLNGTISYGIDTWHSDVLGNKKIWYGGEGRTYMLGGQNVAGATCFTFRRGDETIIAEMYHSGAMYILGTLSQGSDSRIKMNIKDIDDNEALNLILAIEPKTYEYIDKETRGIETVYGFIAQQVKEVIPRAIQIVSDFLPNIYKICDCEGDIIYCSIPDNVLINTELKLIYNKNETICKILEIGNDYIKIDKVFEVEKVFVYGYNVDNFHRMSKEYIYTLNVCATQILSRKIEAQNVVIKSYDDRIKDLEMKMERMLNSNATQ</sequence>
<evidence type="ECO:0000313" key="3">
    <source>
        <dbReference type="EMBL" id="QHU31485.1"/>
    </source>
</evidence>
<protein>
    <recommendedName>
        <fullName evidence="2">Peptidase S74 domain-containing protein</fullName>
    </recommendedName>
</protein>
<dbReference type="Pfam" id="PF13884">
    <property type="entry name" value="Peptidase_S74"/>
    <property type="match status" value="1"/>
</dbReference>
<dbReference type="EMBL" id="MN740528">
    <property type="protein sequence ID" value="QHU31485.1"/>
    <property type="molecule type" value="Genomic_DNA"/>
</dbReference>
<feature type="coiled-coil region" evidence="1">
    <location>
        <begin position="352"/>
        <end position="379"/>
    </location>
</feature>
<dbReference type="InterPro" id="IPR030392">
    <property type="entry name" value="S74_ICA"/>
</dbReference>
<keyword evidence="1" id="KW-0175">Coiled coil</keyword>
<dbReference type="AlphaFoldDB" id="A0A6C0LNA8"/>
<dbReference type="PROSITE" id="PS51688">
    <property type="entry name" value="ICA"/>
    <property type="match status" value="1"/>
</dbReference>
<dbReference type="Gene3D" id="1.10.10.10">
    <property type="entry name" value="Winged helix-like DNA-binding domain superfamily/Winged helix DNA-binding domain"/>
    <property type="match status" value="1"/>
</dbReference>
<name>A0A6C0LNA8_9ZZZZ</name>
<feature type="domain" description="Peptidase S74" evidence="2">
    <location>
        <begin position="195"/>
        <end position="359"/>
    </location>
</feature>
<dbReference type="InterPro" id="IPR036388">
    <property type="entry name" value="WH-like_DNA-bd_sf"/>
</dbReference>